<proteinExistence type="predicted"/>
<evidence type="ECO:0000313" key="1">
    <source>
        <dbReference type="EMBL" id="BBZ22478.1"/>
    </source>
</evidence>
<dbReference type="AlphaFoldDB" id="A0A7I7X2J0"/>
<evidence type="ECO:0000313" key="2">
    <source>
        <dbReference type="Proteomes" id="UP000467260"/>
    </source>
</evidence>
<dbReference type="EMBL" id="AP022609">
    <property type="protein sequence ID" value="BBZ22478.1"/>
    <property type="molecule type" value="Genomic_DNA"/>
</dbReference>
<sequence>MRVPDRHAAWEPVAAQAASAAHRAWLGNIDVRGVAPQAVAEIVRERRITRDSFRALDAMERLADPAGRSYFVIPPTVGGDDARRAVLLTYILNAGTGYGRPGAPSDFPETPYGAAEVRRIADRQRANRWSYTTVWSISNSGGCVVTTPNGVLMVVGGRIHGSLSHRGGTMWGDLFLVNSQRVSDPARRMREIVESGRLGRHGPGLDSLLHHEEIHAQQWADLGPLRMPARYLAEEARARILGGVNRFEEEAGLRDGGYR</sequence>
<keyword evidence="2" id="KW-1185">Reference proteome</keyword>
<organism evidence="1 2">
    <name type="scientific">Mycolicibacter hiberniae</name>
    <dbReference type="NCBI Taxonomy" id="29314"/>
    <lineage>
        <taxon>Bacteria</taxon>
        <taxon>Bacillati</taxon>
        <taxon>Actinomycetota</taxon>
        <taxon>Actinomycetes</taxon>
        <taxon>Mycobacteriales</taxon>
        <taxon>Mycobacteriaceae</taxon>
        <taxon>Mycolicibacter</taxon>
    </lineage>
</organism>
<accession>A0A7I7X2J0</accession>
<gene>
    <name evidence="1" type="ORF">MHIB_08960</name>
</gene>
<dbReference type="KEGG" id="mhib:MHIB_08960"/>
<dbReference type="RefSeq" id="WP_234808832.1">
    <property type="nucleotide sequence ID" value="NZ_AP022609.1"/>
</dbReference>
<protein>
    <submittedName>
        <fullName evidence="1">Uncharacterized protein</fullName>
    </submittedName>
</protein>
<name>A0A7I7X2J0_9MYCO</name>
<reference evidence="1 2" key="1">
    <citation type="journal article" date="2019" name="Emerg. Microbes Infect.">
        <title>Comprehensive subspecies identification of 175 nontuberculous mycobacteria species based on 7547 genomic profiles.</title>
        <authorList>
            <person name="Matsumoto Y."/>
            <person name="Kinjo T."/>
            <person name="Motooka D."/>
            <person name="Nabeya D."/>
            <person name="Jung N."/>
            <person name="Uechi K."/>
            <person name="Horii T."/>
            <person name="Iida T."/>
            <person name="Fujita J."/>
            <person name="Nakamura S."/>
        </authorList>
    </citation>
    <scope>NUCLEOTIDE SEQUENCE [LARGE SCALE GENOMIC DNA]</scope>
    <source>
        <strain evidence="1 2">JCM 13571</strain>
    </source>
</reference>
<dbReference type="Proteomes" id="UP000467260">
    <property type="component" value="Chromosome"/>
</dbReference>